<dbReference type="SMART" id="SM00852">
    <property type="entry name" value="MoCF_biosynth"/>
    <property type="match status" value="1"/>
</dbReference>
<dbReference type="Gene3D" id="3.40.980.10">
    <property type="entry name" value="MoaB/Mog-like domain"/>
    <property type="match status" value="1"/>
</dbReference>
<dbReference type="GO" id="GO:0061599">
    <property type="term" value="F:molybdopterin molybdotransferase activity"/>
    <property type="evidence" value="ECO:0007669"/>
    <property type="project" value="UniProtKB-UniRule"/>
</dbReference>
<dbReference type="EC" id="2.10.1.1" evidence="6"/>
<evidence type="ECO:0000256" key="2">
    <source>
        <dbReference type="ARBA" id="ARBA00005046"/>
    </source>
</evidence>
<comment type="cofactor">
    <cofactor evidence="6">
        <name>Mg(2+)</name>
        <dbReference type="ChEBI" id="CHEBI:18420"/>
    </cofactor>
</comment>
<feature type="domain" description="MoaB/Mog" evidence="7">
    <location>
        <begin position="184"/>
        <end position="321"/>
    </location>
</feature>
<dbReference type="Proteomes" id="UP000077875">
    <property type="component" value="Chromosome"/>
</dbReference>
<dbReference type="CDD" id="cd00887">
    <property type="entry name" value="MoeA"/>
    <property type="match status" value="1"/>
</dbReference>
<comment type="function">
    <text evidence="1 6">Catalyzes the insertion of molybdate into adenylated molybdopterin with the concomitant release of AMP.</text>
</comment>
<evidence type="ECO:0000256" key="4">
    <source>
        <dbReference type="ARBA" id="ARBA00023150"/>
    </source>
</evidence>
<dbReference type="InterPro" id="IPR036425">
    <property type="entry name" value="MoaB/Mog-like_dom_sf"/>
</dbReference>
<accession>A0A172YEF4</accession>
<sequence length="409" mass="43457">MSVQRLSLAEARARITAALGEFSSRRRLATVALDQARGRLLDQPVIAGLDLPGMDSSAMDGFALAISSLAGSPRLRLVGESLAGHPFRGRVAAGEAVRIATGALLPDGCDTVVVLERCTLEGQWLEIERDPAVRRGEHIRRRGEAVARGDQVLDAGTRLDFRHLGLLAALGHDEVQVRDRIRVALFSSGDELRAPGRALDPASGFDANRPLLAALLRRRGVELVDGGILADDPGALARAFDSVAERVDLIVTTGGVSLGPKDHLRDALAASAGLDFWRVAMKPGQAMAFGRWRGVALLALPGNPLAALVGALQLVLPALSLLEGGEATPRRVHACLDSAVEGRRGRCDLLLGVCYVDATARCRVRPLARQNSHMLGTLAGANCLIELDEERERAEPGEVVSIQPFGETP</sequence>
<dbReference type="RefSeq" id="WP_064122579.1">
    <property type="nucleotide sequence ID" value="NZ_CP015243.1"/>
</dbReference>
<comment type="similarity">
    <text evidence="3 6">Belongs to the MoeA family.</text>
</comment>
<evidence type="ECO:0000313" key="9">
    <source>
        <dbReference type="Proteomes" id="UP000077875"/>
    </source>
</evidence>
<dbReference type="NCBIfam" id="NF045515">
    <property type="entry name" value="Glp_gephyrin"/>
    <property type="match status" value="1"/>
</dbReference>
<keyword evidence="6" id="KW-0460">Magnesium</keyword>
<evidence type="ECO:0000313" key="8">
    <source>
        <dbReference type="EMBL" id="ANF57650.1"/>
    </source>
</evidence>
<dbReference type="InterPro" id="IPR038987">
    <property type="entry name" value="MoeA-like"/>
</dbReference>
<dbReference type="EMBL" id="CP015243">
    <property type="protein sequence ID" value="ANF57650.1"/>
    <property type="molecule type" value="Genomic_DNA"/>
</dbReference>
<dbReference type="SUPFAM" id="SSF53218">
    <property type="entry name" value="Molybdenum cofactor biosynthesis proteins"/>
    <property type="match status" value="1"/>
</dbReference>
<organism evidence="8 9">
    <name type="scientific">Halotalea alkalilenta</name>
    <dbReference type="NCBI Taxonomy" id="376489"/>
    <lineage>
        <taxon>Bacteria</taxon>
        <taxon>Pseudomonadati</taxon>
        <taxon>Pseudomonadota</taxon>
        <taxon>Gammaproteobacteria</taxon>
        <taxon>Oceanospirillales</taxon>
        <taxon>Halomonadaceae</taxon>
        <taxon>Halotalea</taxon>
    </lineage>
</organism>
<dbReference type="Gene3D" id="2.170.190.11">
    <property type="entry name" value="Molybdopterin biosynthesis moea protein, domain 3"/>
    <property type="match status" value="1"/>
</dbReference>
<dbReference type="PANTHER" id="PTHR10192">
    <property type="entry name" value="MOLYBDOPTERIN BIOSYNTHESIS PROTEIN"/>
    <property type="match status" value="1"/>
</dbReference>
<evidence type="ECO:0000256" key="1">
    <source>
        <dbReference type="ARBA" id="ARBA00002901"/>
    </source>
</evidence>
<evidence type="ECO:0000259" key="7">
    <source>
        <dbReference type="SMART" id="SM00852"/>
    </source>
</evidence>
<dbReference type="Pfam" id="PF03453">
    <property type="entry name" value="MoeA_N"/>
    <property type="match status" value="1"/>
</dbReference>
<dbReference type="SUPFAM" id="SSF63867">
    <property type="entry name" value="MoeA C-terminal domain-like"/>
    <property type="match status" value="1"/>
</dbReference>
<dbReference type="KEGG" id="haa:A5892_09405"/>
<dbReference type="STRING" id="376489.A5892_09405"/>
<dbReference type="PANTHER" id="PTHR10192:SF5">
    <property type="entry name" value="GEPHYRIN"/>
    <property type="match status" value="1"/>
</dbReference>
<protein>
    <recommendedName>
        <fullName evidence="6">Molybdopterin molybdenumtransferase</fullName>
        <ecNumber evidence="6">2.10.1.1</ecNumber>
    </recommendedName>
</protein>
<dbReference type="Gene3D" id="3.90.105.10">
    <property type="entry name" value="Molybdopterin biosynthesis moea protein, domain 2"/>
    <property type="match status" value="1"/>
</dbReference>
<keyword evidence="6" id="KW-0500">Molybdenum</keyword>
<dbReference type="InterPro" id="IPR036135">
    <property type="entry name" value="MoeA_linker/N_sf"/>
</dbReference>
<dbReference type="SUPFAM" id="SSF63882">
    <property type="entry name" value="MoeA N-terminal region -like"/>
    <property type="match status" value="1"/>
</dbReference>
<keyword evidence="4 6" id="KW-0501">Molybdenum cofactor biosynthesis</keyword>
<keyword evidence="6" id="KW-0808">Transferase</keyword>
<comment type="pathway">
    <text evidence="2 6">Cofactor biosynthesis; molybdopterin biosynthesis.</text>
</comment>
<dbReference type="InterPro" id="IPR001453">
    <property type="entry name" value="MoaB/Mog_dom"/>
</dbReference>
<reference evidence="8 9" key="1">
    <citation type="submission" date="2016-04" db="EMBL/GenBank/DDBJ databases">
        <title>Complete Genome Sequence of Halotalea alkalilenta IHB B 13600.</title>
        <authorList>
            <person name="Swarnkar M.K."/>
            <person name="Sharma A."/>
            <person name="Kaushal K."/>
            <person name="Soni R."/>
            <person name="Rana S."/>
            <person name="Singh A.K."/>
            <person name="Gulati A."/>
        </authorList>
    </citation>
    <scope>NUCLEOTIDE SEQUENCE [LARGE SCALE GENOMIC DNA]</scope>
    <source>
        <strain evidence="8 9">IHB B 13600</strain>
    </source>
</reference>
<dbReference type="Pfam" id="PF00994">
    <property type="entry name" value="MoCF_biosynth"/>
    <property type="match status" value="1"/>
</dbReference>
<keyword evidence="6" id="KW-0479">Metal-binding</keyword>
<dbReference type="GO" id="GO:0006777">
    <property type="term" value="P:Mo-molybdopterin cofactor biosynthetic process"/>
    <property type="evidence" value="ECO:0007669"/>
    <property type="project" value="UniProtKB-UniRule"/>
</dbReference>
<dbReference type="InterPro" id="IPR005110">
    <property type="entry name" value="MoeA_linker/N"/>
</dbReference>
<name>A0A172YEF4_9GAMM</name>
<proteinExistence type="inferred from homology"/>
<dbReference type="InterPro" id="IPR005111">
    <property type="entry name" value="MoeA_C_domain_IV"/>
</dbReference>
<keyword evidence="9" id="KW-1185">Reference proteome</keyword>
<dbReference type="GO" id="GO:0005829">
    <property type="term" value="C:cytosol"/>
    <property type="evidence" value="ECO:0007669"/>
    <property type="project" value="TreeGrafter"/>
</dbReference>
<gene>
    <name evidence="8" type="ORF">A5892_09405</name>
</gene>
<evidence type="ECO:0000256" key="6">
    <source>
        <dbReference type="RuleBase" id="RU365090"/>
    </source>
</evidence>
<dbReference type="InterPro" id="IPR036688">
    <property type="entry name" value="MoeA_C_domain_IV_sf"/>
</dbReference>
<comment type="catalytic activity">
    <reaction evidence="5">
        <text>adenylyl-molybdopterin + molybdate = Mo-molybdopterin + AMP + H(+)</text>
        <dbReference type="Rhea" id="RHEA:35047"/>
        <dbReference type="ChEBI" id="CHEBI:15378"/>
        <dbReference type="ChEBI" id="CHEBI:36264"/>
        <dbReference type="ChEBI" id="CHEBI:62727"/>
        <dbReference type="ChEBI" id="CHEBI:71302"/>
        <dbReference type="ChEBI" id="CHEBI:456215"/>
        <dbReference type="EC" id="2.10.1.1"/>
    </reaction>
</comment>
<dbReference type="GO" id="GO:0046872">
    <property type="term" value="F:metal ion binding"/>
    <property type="evidence" value="ECO:0007669"/>
    <property type="project" value="UniProtKB-UniRule"/>
</dbReference>
<dbReference type="Gene3D" id="2.40.340.10">
    <property type="entry name" value="MoeA, C-terminal, domain IV"/>
    <property type="match status" value="1"/>
</dbReference>
<evidence type="ECO:0000256" key="3">
    <source>
        <dbReference type="ARBA" id="ARBA00010763"/>
    </source>
</evidence>
<evidence type="ECO:0000256" key="5">
    <source>
        <dbReference type="ARBA" id="ARBA00047317"/>
    </source>
</evidence>
<dbReference type="AlphaFoldDB" id="A0A172YEF4"/>
<dbReference type="UniPathway" id="UPA00344"/>
<dbReference type="Pfam" id="PF03454">
    <property type="entry name" value="MoeA_C"/>
    <property type="match status" value="1"/>
</dbReference>